<dbReference type="InterPro" id="IPR051049">
    <property type="entry name" value="Dienelactone_hydrolase-like"/>
</dbReference>
<dbReference type="SUPFAM" id="SSF53474">
    <property type="entry name" value="alpha/beta-Hydrolases"/>
    <property type="match status" value="1"/>
</dbReference>
<gene>
    <name evidence="2" type="ORF">DCF25_00865</name>
</gene>
<evidence type="ECO:0000313" key="2">
    <source>
        <dbReference type="EMBL" id="PZO23209.1"/>
    </source>
</evidence>
<feature type="domain" description="Dienelactone hydrolase" evidence="1">
    <location>
        <begin position="17"/>
        <end position="222"/>
    </location>
</feature>
<proteinExistence type="predicted"/>
<dbReference type="Gene3D" id="3.40.50.1820">
    <property type="entry name" value="alpha/beta hydrolase"/>
    <property type="match status" value="1"/>
</dbReference>
<sequence>MSEMITFQRPDGKSCSGYYGAPDGNKTAPGVVLIQEWWGLNDQIKGMADDLIEAGYRVLVPDLYRGDVTLEQAEAQHKMEDLNFDDATNQDIRGAAAYLKTSSPQVAVMGFCMGGILTMLAAIHLSEEIQAAISWYGVPPEEGGDPSKISIPVQGHFGTADSFFPPEAVDALEEKLRASNVDYDFYRYEGAEHAFGNETGDSYDAAAKEKAWARSLAFLNEHIRLLNA</sequence>
<protein>
    <submittedName>
        <fullName evidence="2">Carboxymethylenebutenolidase</fullName>
    </submittedName>
</protein>
<name>A0A2W4V287_9CYAN</name>
<evidence type="ECO:0000259" key="1">
    <source>
        <dbReference type="Pfam" id="PF01738"/>
    </source>
</evidence>
<dbReference type="Proteomes" id="UP000249354">
    <property type="component" value="Unassembled WGS sequence"/>
</dbReference>
<dbReference type="PANTHER" id="PTHR46623:SF6">
    <property type="entry name" value="ALPHA_BETA-HYDROLASES SUPERFAMILY PROTEIN"/>
    <property type="match status" value="1"/>
</dbReference>
<dbReference type="InterPro" id="IPR002925">
    <property type="entry name" value="Dienelactn_hydro"/>
</dbReference>
<reference evidence="2 3" key="2">
    <citation type="submission" date="2018-06" db="EMBL/GenBank/DDBJ databases">
        <title>Metagenomic assembly of (sub)arctic Cyanobacteria and their associated microbiome from non-axenic cultures.</title>
        <authorList>
            <person name="Baurain D."/>
        </authorList>
    </citation>
    <scope>NUCLEOTIDE SEQUENCE [LARGE SCALE GENOMIC DNA]</scope>
    <source>
        <strain evidence="2">ULC129bin1</strain>
    </source>
</reference>
<comment type="caution">
    <text evidence="2">The sequence shown here is derived from an EMBL/GenBank/DDBJ whole genome shotgun (WGS) entry which is preliminary data.</text>
</comment>
<dbReference type="GO" id="GO:0016787">
    <property type="term" value="F:hydrolase activity"/>
    <property type="evidence" value="ECO:0007669"/>
    <property type="project" value="InterPro"/>
</dbReference>
<dbReference type="AlphaFoldDB" id="A0A2W4V287"/>
<organism evidence="2 3">
    <name type="scientific">Leptolyngbya foveolarum</name>
    <dbReference type="NCBI Taxonomy" id="47253"/>
    <lineage>
        <taxon>Bacteria</taxon>
        <taxon>Bacillati</taxon>
        <taxon>Cyanobacteriota</taxon>
        <taxon>Cyanophyceae</taxon>
        <taxon>Leptolyngbyales</taxon>
        <taxon>Leptolyngbyaceae</taxon>
        <taxon>Leptolyngbya group</taxon>
        <taxon>Leptolyngbya</taxon>
    </lineage>
</organism>
<accession>A0A2W4V287</accession>
<reference evidence="3" key="1">
    <citation type="submission" date="2018-04" db="EMBL/GenBank/DDBJ databases">
        <authorList>
            <person name="Cornet L."/>
        </authorList>
    </citation>
    <scope>NUCLEOTIDE SEQUENCE [LARGE SCALE GENOMIC DNA]</scope>
</reference>
<dbReference type="Pfam" id="PF01738">
    <property type="entry name" value="DLH"/>
    <property type="match status" value="1"/>
</dbReference>
<dbReference type="PANTHER" id="PTHR46623">
    <property type="entry name" value="CARBOXYMETHYLENEBUTENOLIDASE-RELATED"/>
    <property type="match status" value="1"/>
</dbReference>
<dbReference type="InterPro" id="IPR029058">
    <property type="entry name" value="AB_hydrolase_fold"/>
</dbReference>
<evidence type="ECO:0000313" key="3">
    <source>
        <dbReference type="Proteomes" id="UP000249354"/>
    </source>
</evidence>
<dbReference type="EMBL" id="QBMC01000003">
    <property type="protein sequence ID" value="PZO23209.1"/>
    <property type="molecule type" value="Genomic_DNA"/>
</dbReference>